<gene>
    <name evidence="3" type="ORF">BLA29_002092</name>
</gene>
<evidence type="ECO:0000256" key="1">
    <source>
        <dbReference type="SAM" id="MobiDB-lite"/>
    </source>
</evidence>
<dbReference type="EMBL" id="MUJZ01060938">
    <property type="protein sequence ID" value="OTF71467.1"/>
    <property type="molecule type" value="Genomic_DNA"/>
</dbReference>
<dbReference type="Proteomes" id="UP000194236">
    <property type="component" value="Unassembled WGS sequence"/>
</dbReference>
<feature type="compositionally biased region" description="Acidic residues" evidence="1">
    <location>
        <begin position="290"/>
        <end position="304"/>
    </location>
</feature>
<proteinExistence type="predicted"/>
<evidence type="ECO:0000256" key="2">
    <source>
        <dbReference type="SAM" id="SignalP"/>
    </source>
</evidence>
<sequence>MFNIMNLTKILAITIWFVSVVCSTPVLYQNVEPMQDVKPEFPNGEPFRPNPLNELTKIFFNHKTEENPPNSSDDDVEPENRSSFRPMYGVPFMKRMSGCCRGLNRRLPMVMERVVIVKPVPIPILLKLLIHKEGETDEIVQNESKLPVAPEAQSNSDYPTSDIPLTKQGAPEPEPEPETQPQPIDEPIIENNSIDQQKDEPNDTVVEESKVDDDSQQQESKSSEVLDLDNNINDVQNGQETIVADDETKADESSSSSSSSVDKNEEQTENKADNEEENKIDDDTAKYDDNGGDDIDDTNEDENGYNEPTY</sequence>
<feature type="chain" id="PRO_5012847687" evidence="2">
    <location>
        <begin position="24"/>
        <end position="310"/>
    </location>
</feature>
<accession>A0A1Y3ATY1</accession>
<evidence type="ECO:0000313" key="3">
    <source>
        <dbReference type="EMBL" id="OTF71467.1"/>
    </source>
</evidence>
<dbReference type="OrthoDB" id="6514455at2759"/>
<evidence type="ECO:0000313" key="4">
    <source>
        <dbReference type="Proteomes" id="UP000194236"/>
    </source>
</evidence>
<comment type="caution">
    <text evidence="3">The sequence shown here is derived from an EMBL/GenBank/DDBJ whole genome shotgun (WGS) entry which is preliminary data.</text>
</comment>
<dbReference type="AlphaFoldDB" id="A0A1Y3ATY1"/>
<protein>
    <submittedName>
        <fullName evidence="3">Uncharacterized protein</fullName>
    </submittedName>
</protein>
<feature type="signal peptide" evidence="2">
    <location>
        <begin position="1"/>
        <end position="23"/>
    </location>
</feature>
<reference evidence="3 4" key="1">
    <citation type="submission" date="2017-03" db="EMBL/GenBank/DDBJ databases">
        <title>Genome Survey of Euroglyphus maynei.</title>
        <authorList>
            <person name="Arlian L.G."/>
            <person name="Morgan M.S."/>
            <person name="Rider S.D."/>
        </authorList>
    </citation>
    <scope>NUCLEOTIDE SEQUENCE [LARGE SCALE GENOMIC DNA]</scope>
    <source>
        <strain evidence="3">Arlian Lab</strain>
        <tissue evidence="3">Whole body</tissue>
    </source>
</reference>
<feature type="region of interest" description="Disordered" evidence="1">
    <location>
        <begin position="63"/>
        <end position="83"/>
    </location>
</feature>
<feature type="compositionally biased region" description="Polar residues" evidence="1">
    <location>
        <begin position="230"/>
        <end position="240"/>
    </location>
</feature>
<feature type="region of interest" description="Disordered" evidence="1">
    <location>
        <begin position="141"/>
        <end position="310"/>
    </location>
</feature>
<keyword evidence="4" id="KW-1185">Reference proteome</keyword>
<feature type="compositionally biased region" description="Basic and acidic residues" evidence="1">
    <location>
        <begin position="196"/>
        <end position="213"/>
    </location>
</feature>
<name>A0A1Y3ATY1_EURMA</name>
<keyword evidence="2" id="KW-0732">Signal</keyword>
<organism evidence="3 4">
    <name type="scientific">Euroglyphus maynei</name>
    <name type="common">Mayne's house dust mite</name>
    <dbReference type="NCBI Taxonomy" id="6958"/>
    <lineage>
        <taxon>Eukaryota</taxon>
        <taxon>Metazoa</taxon>
        <taxon>Ecdysozoa</taxon>
        <taxon>Arthropoda</taxon>
        <taxon>Chelicerata</taxon>
        <taxon>Arachnida</taxon>
        <taxon>Acari</taxon>
        <taxon>Acariformes</taxon>
        <taxon>Sarcoptiformes</taxon>
        <taxon>Astigmata</taxon>
        <taxon>Psoroptidia</taxon>
        <taxon>Analgoidea</taxon>
        <taxon>Pyroglyphidae</taxon>
        <taxon>Pyroglyphinae</taxon>
        <taxon>Euroglyphus</taxon>
    </lineage>
</organism>
<feature type="compositionally biased region" description="Low complexity" evidence="1">
    <location>
        <begin position="179"/>
        <end position="190"/>
    </location>
</feature>
<feature type="compositionally biased region" description="Basic and acidic residues" evidence="1">
    <location>
        <begin position="262"/>
        <end position="273"/>
    </location>
</feature>